<keyword evidence="5" id="KW-0808">Transferase</keyword>
<accession>A0A9P5MU77</accession>
<feature type="transmembrane region" description="Helical" evidence="3">
    <location>
        <begin position="45"/>
        <end position="61"/>
    </location>
</feature>
<evidence type="ECO:0000313" key="5">
    <source>
        <dbReference type="EMBL" id="KAF8478738.1"/>
    </source>
</evidence>
<dbReference type="EMBL" id="WHVB01000011">
    <property type="protein sequence ID" value="KAF8478738.1"/>
    <property type="molecule type" value="Genomic_DNA"/>
</dbReference>
<evidence type="ECO:0000256" key="2">
    <source>
        <dbReference type="ARBA" id="ARBA00009610"/>
    </source>
</evidence>
<gene>
    <name evidence="5" type="ORF">DFH94DRAFT_69462</name>
</gene>
<dbReference type="AlphaFoldDB" id="A0A9P5MU77"/>
<evidence type="ECO:0000259" key="4">
    <source>
        <dbReference type="Pfam" id="PF10181"/>
    </source>
</evidence>
<dbReference type="Proteomes" id="UP000759537">
    <property type="component" value="Unassembled WGS sequence"/>
</dbReference>
<reference evidence="5" key="1">
    <citation type="submission" date="2019-10" db="EMBL/GenBank/DDBJ databases">
        <authorList>
            <consortium name="DOE Joint Genome Institute"/>
            <person name="Kuo A."/>
            <person name="Miyauchi S."/>
            <person name="Kiss E."/>
            <person name="Drula E."/>
            <person name="Kohler A."/>
            <person name="Sanchez-Garcia M."/>
            <person name="Andreopoulos B."/>
            <person name="Barry K.W."/>
            <person name="Bonito G."/>
            <person name="Buee M."/>
            <person name="Carver A."/>
            <person name="Chen C."/>
            <person name="Cichocki N."/>
            <person name="Clum A."/>
            <person name="Culley D."/>
            <person name="Crous P.W."/>
            <person name="Fauchery L."/>
            <person name="Girlanda M."/>
            <person name="Hayes R."/>
            <person name="Keri Z."/>
            <person name="LaButti K."/>
            <person name="Lipzen A."/>
            <person name="Lombard V."/>
            <person name="Magnuson J."/>
            <person name="Maillard F."/>
            <person name="Morin E."/>
            <person name="Murat C."/>
            <person name="Nolan M."/>
            <person name="Ohm R."/>
            <person name="Pangilinan J."/>
            <person name="Pereira M."/>
            <person name="Perotto S."/>
            <person name="Peter M."/>
            <person name="Riley R."/>
            <person name="Sitrit Y."/>
            <person name="Stielow B."/>
            <person name="Szollosi G."/>
            <person name="Zifcakova L."/>
            <person name="Stursova M."/>
            <person name="Spatafora J.W."/>
            <person name="Tedersoo L."/>
            <person name="Vaario L.-M."/>
            <person name="Yamada A."/>
            <person name="Yan M."/>
            <person name="Wang P."/>
            <person name="Xu J."/>
            <person name="Bruns T."/>
            <person name="Baldrian P."/>
            <person name="Vilgalys R."/>
            <person name="Henrissat B."/>
            <person name="Grigoriev I.V."/>
            <person name="Hibbett D."/>
            <person name="Nagy L.G."/>
            <person name="Martin F.M."/>
        </authorList>
    </citation>
    <scope>NUCLEOTIDE SEQUENCE</scope>
    <source>
        <strain evidence="5">Prilba</strain>
    </source>
</reference>
<dbReference type="Pfam" id="PF10181">
    <property type="entry name" value="PIG-H"/>
    <property type="match status" value="1"/>
</dbReference>
<dbReference type="GO" id="GO:0006506">
    <property type="term" value="P:GPI anchor biosynthetic process"/>
    <property type="evidence" value="ECO:0007669"/>
    <property type="project" value="InterPro"/>
</dbReference>
<feature type="domain" description="Phosphatidylinositol N-acetylglucosaminyltransferase subunit H conserved" evidence="4">
    <location>
        <begin position="110"/>
        <end position="178"/>
    </location>
</feature>
<comment type="caution">
    <text evidence="5">The sequence shown here is derived from an EMBL/GenBank/DDBJ whole genome shotgun (WGS) entry which is preliminary data.</text>
</comment>
<reference evidence="5" key="2">
    <citation type="journal article" date="2020" name="Nat. Commun.">
        <title>Large-scale genome sequencing of mycorrhizal fungi provides insights into the early evolution of symbiotic traits.</title>
        <authorList>
            <person name="Miyauchi S."/>
            <person name="Kiss E."/>
            <person name="Kuo A."/>
            <person name="Drula E."/>
            <person name="Kohler A."/>
            <person name="Sanchez-Garcia M."/>
            <person name="Morin E."/>
            <person name="Andreopoulos B."/>
            <person name="Barry K.W."/>
            <person name="Bonito G."/>
            <person name="Buee M."/>
            <person name="Carver A."/>
            <person name="Chen C."/>
            <person name="Cichocki N."/>
            <person name="Clum A."/>
            <person name="Culley D."/>
            <person name="Crous P.W."/>
            <person name="Fauchery L."/>
            <person name="Girlanda M."/>
            <person name="Hayes R.D."/>
            <person name="Keri Z."/>
            <person name="LaButti K."/>
            <person name="Lipzen A."/>
            <person name="Lombard V."/>
            <person name="Magnuson J."/>
            <person name="Maillard F."/>
            <person name="Murat C."/>
            <person name="Nolan M."/>
            <person name="Ohm R.A."/>
            <person name="Pangilinan J."/>
            <person name="Pereira M.F."/>
            <person name="Perotto S."/>
            <person name="Peter M."/>
            <person name="Pfister S."/>
            <person name="Riley R."/>
            <person name="Sitrit Y."/>
            <person name="Stielow J.B."/>
            <person name="Szollosi G."/>
            <person name="Zifcakova L."/>
            <person name="Stursova M."/>
            <person name="Spatafora J.W."/>
            <person name="Tedersoo L."/>
            <person name="Vaario L.M."/>
            <person name="Yamada A."/>
            <person name="Yan M."/>
            <person name="Wang P."/>
            <person name="Xu J."/>
            <person name="Bruns T."/>
            <person name="Baldrian P."/>
            <person name="Vilgalys R."/>
            <person name="Dunand C."/>
            <person name="Henrissat B."/>
            <person name="Grigoriev I.V."/>
            <person name="Hibbett D."/>
            <person name="Nagy L.G."/>
            <person name="Martin F.M."/>
        </authorList>
    </citation>
    <scope>NUCLEOTIDE SEQUENCE</scope>
    <source>
        <strain evidence="5">Prilba</strain>
    </source>
</reference>
<dbReference type="PANTHER" id="PTHR15231:SF1">
    <property type="entry name" value="PHOSPHATIDYLINOSITOL N-ACETYLGLUCOSAMINYLTRANSFERASE SUBUNIT H"/>
    <property type="match status" value="1"/>
</dbReference>
<proteinExistence type="inferred from homology"/>
<sequence length="210" mass="24184">MRRSRPLTETHPELLVIETPGLSREYRVENRHPSRSQHRRRLSDLPWVDAFSVILVGLLWPSVKGNAALMVATGICLGLLIYWKVTQVLWGANRSEPTPPLFRLMSPPESVLVLPPYGIQLETHRGLPSLPFFVSRRFIPLTEVQDVLINEGLRRWDVRYYLAVLYSPRQGEQRLEVAYENMLPRFPVLNMVYHGIHECLHNGTGDVQIS</sequence>
<keyword evidence="3" id="KW-1133">Transmembrane helix</keyword>
<dbReference type="InterPro" id="IPR044215">
    <property type="entry name" value="PIG-H"/>
</dbReference>
<comment type="similarity">
    <text evidence="2">Belongs to the PIGH family.</text>
</comment>
<dbReference type="InterPro" id="IPR019328">
    <property type="entry name" value="PIGH-H_dom"/>
</dbReference>
<keyword evidence="3" id="KW-0812">Transmembrane</keyword>
<keyword evidence="3" id="KW-0472">Membrane</keyword>
<keyword evidence="6" id="KW-1185">Reference proteome</keyword>
<organism evidence="5 6">
    <name type="scientific">Russula ochroleuca</name>
    <dbReference type="NCBI Taxonomy" id="152965"/>
    <lineage>
        <taxon>Eukaryota</taxon>
        <taxon>Fungi</taxon>
        <taxon>Dikarya</taxon>
        <taxon>Basidiomycota</taxon>
        <taxon>Agaricomycotina</taxon>
        <taxon>Agaricomycetes</taxon>
        <taxon>Russulales</taxon>
        <taxon>Russulaceae</taxon>
        <taxon>Russula</taxon>
    </lineage>
</organism>
<dbReference type="OrthoDB" id="6256716at2759"/>
<dbReference type="GO" id="GO:0016740">
    <property type="term" value="F:transferase activity"/>
    <property type="evidence" value="ECO:0007669"/>
    <property type="project" value="UniProtKB-KW"/>
</dbReference>
<evidence type="ECO:0000256" key="1">
    <source>
        <dbReference type="ARBA" id="ARBA00004687"/>
    </source>
</evidence>
<feature type="transmembrane region" description="Helical" evidence="3">
    <location>
        <begin position="67"/>
        <end position="85"/>
    </location>
</feature>
<dbReference type="GO" id="GO:0000506">
    <property type="term" value="C:glycosylphosphatidylinositol-N-acetylglucosaminyltransferase (GPI-GnT) complex"/>
    <property type="evidence" value="ECO:0007669"/>
    <property type="project" value="InterPro"/>
</dbReference>
<comment type="pathway">
    <text evidence="1">Glycolipid biosynthesis; glycosylphosphatidylinositol-anchor biosynthesis.</text>
</comment>
<protein>
    <submittedName>
        <fullName evidence="5">GPI-GlcNAc transferase complex, PIG-H component-domain-containing protein</fullName>
    </submittedName>
</protein>
<name>A0A9P5MU77_9AGAM</name>
<dbReference type="PANTHER" id="PTHR15231">
    <property type="entry name" value="PHOSPHATIDYLINOSITOL N-ACETYLGLUCOSAMINYLTRANSFERASE SUBUNIT H"/>
    <property type="match status" value="1"/>
</dbReference>
<evidence type="ECO:0000313" key="6">
    <source>
        <dbReference type="Proteomes" id="UP000759537"/>
    </source>
</evidence>
<evidence type="ECO:0000256" key="3">
    <source>
        <dbReference type="SAM" id="Phobius"/>
    </source>
</evidence>